<protein>
    <submittedName>
        <fullName evidence="1">Uncharacterized protein</fullName>
    </submittedName>
</protein>
<dbReference type="EMBL" id="REGN01008121">
    <property type="protein sequence ID" value="RNA04396.1"/>
    <property type="molecule type" value="Genomic_DNA"/>
</dbReference>
<organism evidence="1 2">
    <name type="scientific">Brachionus plicatilis</name>
    <name type="common">Marine rotifer</name>
    <name type="synonym">Brachionus muelleri</name>
    <dbReference type="NCBI Taxonomy" id="10195"/>
    <lineage>
        <taxon>Eukaryota</taxon>
        <taxon>Metazoa</taxon>
        <taxon>Spiralia</taxon>
        <taxon>Gnathifera</taxon>
        <taxon>Rotifera</taxon>
        <taxon>Eurotatoria</taxon>
        <taxon>Monogononta</taxon>
        <taxon>Pseudotrocha</taxon>
        <taxon>Ploima</taxon>
        <taxon>Brachionidae</taxon>
        <taxon>Brachionus</taxon>
    </lineage>
</organism>
<keyword evidence="2" id="KW-1185">Reference proteome</keyword>
<gene>
    <name evidence="1" type="ORF">BpHYR1_041873</name>
</gene>
<dbReference type="AlphaFoldDB" id="A0A3M7PYW8"/>
<name>A0A3M7PYW8_BRAPC</name>
<accession>A0A3M7PYW8</accession>
<evidence type="ECO:0000313" key="1">
    <source>
        <dbReference type="EMBL" id="RNA04396.1"/>
    </source>
</evidence>
<dbReference type="Proteomes" id="UP000276133">
    <property type="component" value="Unassembled WGS sequence"/>
</dbReference>
<sequence length="27" mass="3114">MLDHAPNTLFMVLKHASLNKGIRFVLF</sequence>
<reference evidence="1 2" key="1">
    <citation type="journal article" date="2018" name="Sci. Rep.">
        <title>Genomic signatures of local adaptation to the degree of environmental predictability in rotifers.</title>
        <authorList>
            <person name="Franch-Gras L."/>
            <person name="Hahn C."/>
            <person name="Garcia-Roger E.M."/>
            <person name="Carmona M.J."/>
            <person name="Serra M."/>
            <person name="Gomez A."/>
        </authorList>
    </citation>
    <scope>NUCLEOTIDE SEQUENCE [LARGE SCALE GENOMIC DNA]</scope>
    <source>
        <strain evidence="1">HYR1</strain>
    </source>
</reference>
<proteinExistence type="predicted"/>
<comment type="caution">
    <text evidence="1">The sequence shown here is derived from an EMBL/GenBank/DDBJ whole genome shotgun (WGS) entry which is preliminary data.</text>
</comment>
<evidence type="ECO:0000313" key="2">
    <source>
        <dbReference type="Proteomes" id="UP000276133"/>
    </source>
</evidence>